<evidence type="ECO:0000256" key="1">
    <source>
        <dbReference type="SAM" id="MobiDB-lite"/>
    </source>
</evidence>
<dbReference type="Proteomes" id="UP000523139">
    <property type="component" value="Unassembled WGS sequence"/>
</dbReference>
<dbReference type="RefSeq" id="WP_168886126.1">
    <property type="nucleotide sequence ID" value="NZ_JABAHY010000001.1"/>
</dbReference>
<accession>A0A7X8YCJ5</accession>
<comment type="caution">
    <text evidence="2">The sequence shown here is derived from an EMBL/GenBank/DDBJ whole genome shotgun (WGS) entry which is preliminary data.</text>
</comment>
<evidence type="ECO:0000313" key="2">
    <source>
        <dbReference type="EMBL" id="NLS08633.1"/>
    </source>
</evidence>
<dbReference type="EMBL" id="JABAHY010000001">
    <property type="protein sequence ID" value="NLS08633.1"/>
    <property type="molecule type" value="Genomic_DNA"/>
</dbReference>
<dbReference type="AlphaFoldDB" id="A0A7X8YCJ5"/>
<sequence>MSELEKWSSSGRALSRNQESRKYDQAVDRVKQEARLAKLEQDATAALAVNGMDLMADIDQTRQHHTQQHPDLAPVLVQIELAAAEKFRRSVISFGE</sequence>
<keyword evidence="3" id="KW-1185">Reference proteome</keyword>
<feature type="region of interest" description="Disordered" evidence="1">
    <location>
        <begin position="1"/>
        <end position="26"/>
    </location>
</feature>
<name>A0A7X8YCJ5_9MICC</name>
<feature type="compositionally biased region" description="Polar residues" evidence="1">
    <location>
        <begin position="7"/>
        <end position="17"/>
    </location>
</feature>
<organism evidence="2 3">
    <name type="scientific">Nesterenkonia sedimenti</name>
    <dbReference type="NCBI Taxonomy" id="1463632"/>
    <lineage>
        <taxon>Bacteria</taxon>
        <taxon>Bacillati</taxon>
        <taxon>Actinomycetota</taxon>
        <taxon>Actinomycetes</taxon>
        <taxon>Micrococcales</taxon>
        <taxon>Micrococcaceae</taxon>
        <taxon>Nesterenkonia</taxon>
    </lineage>
</organism>
<evidence type="ECO:0000313" key="3">
    <source>
        <dbReference type="Proteomes" id="UP000523139"/>
    </source>
</evidence>
<gene>
    <name evidence="2" type="ORF">HGQ17_01155</name>
</gene>
<reference evidence="2 3" key="1">
    <citation type="submission" date="2020-04" db="EMBL/GenBank/DDBJ databases">
        <title>Nesterenkonia sp. nov., isolated from marine sediment.</title>
        <authorList>
            <person name="Zhang G."/>
        </authorList>
    </citation>
    <scope>NUCLEOTIDE SEQUENCE [LARGE SCALE GENOMIC DNA]</scope>
    <source>
        <strain evidence="2 3">MY13</strain>
    </source>
</reference>
<protein>
    <submittedName>
        <fullName evidence="2">Uncharacterized protein</fullName>
    </submittedName>
</protein>
<proteinExistence type="predicted"/>